<dbReference type="Pfam" id="PF20586">
    <property type="entry name" value="DUF6788"/>
    <property type="match status" value="1"/>
</dbReference>
<protein>
    <recommendedName>
        <fullName evidence="1">DUF6788 domain-containing protein</fullName>
    </recommendedName>
</protein>
<proteinExistence type="predicted"/>
<dbReference type="RefSeq" id="WP_012406689.1">
    <property type="nucleotide sequence ID" value="NZ_FCOX02000111.1"/>
</dbReference>
<sequence>MEDIPSSTLRRRRAQLLKQMPALETLLRGSLIERYKRCGKPGCKCADGPGHGPKYYLSVSFPGRRPQMDYVPQADYTDVAEHLANYHRVREIIEEICEINRELLRRREAL</sequence>
<gene>
    <name evidence="2" type="ORF">AWB78_08011</name>
</gene>
<organism evidence="2 3">
    <name type="scientific">Caballeronia calidae</name>
    <dbReference type="NCBI Taxonomy" id="1777139"/>
    <lineage>
        <taxon>Bacteria</taxon>
        <taxon>Pseudomonadati</taxon>
        <taxon>Pseudomonadota</taxon>
        <taxon>Betaproteobacteria</taxon>
        <taxon>Burkholderiales</taxon>
        <taxon>Burkholderiaceae</taxon>
        <taxon>Caballeronia</taxon>
    </lineage>
</organism>
<evidence type="ECO:0000313" key="2">
    <source>
        <dbReference type="EMBL" id="SAL06329.1"/>
    </source>
</evidence>
<accession>A0A158EHG5</accession>
<feature type="domain" description="DUF6788" evidence="1">
    <location>
        <begin position="8"/>
        <end position="80"/>
    </location>
</feature>
<evidence type="ECO:0000259" key="1">
    <source>
        <dbReference type="Pfam" id="PF20586"/>
    </source>
</evidence>
<dbReference type="AlphaFoldDB" id="A0A158EHG5"/>
<evidence type="ECO:0000313" key="3">
    <source>
        <dbReference type="Proteomes" id="UP000071859"/>
    </source>
</evidence>
<dbReference type="OrthoDB" id="9102171at2"/>
<dbReference type="EMBL" id="FCOX02000111">
    <property type="protein sequence ID" value="SAL06329.1"/>
    <property type="molecule type" value="Genomic_DNA"/>
</dbReference>
<comment type="caution">
    <text evidence="2">The sequence shown here is derived from an EMBL/GenBank/DDBJ whole genome shotgun (WGS) entry which is preliminary data.</text>
</comment>
<dbReference type="Proteomes" id="UP000071859">
    <property type="component" value="Unassembled WGS sequence"/>
</dbReference>
<reference evidence="2" key="1">
    <citation type="submission" date="2016-01" db="EMBL/GenBank/DDBJ databases">
        <authorList>
            <person name="Peeters C."/>
        </authorList>
    </citation>
    <scope>NUCLEOTIDE SEQUENCE</scope>
    <source>
        <strain evidence="2">LMG 29321</strain>
    </source>
</reference>
<keyword evidence="3" id="KW-1185">Reference proteome</keyword>
<name>A0A158EHG5_9BURK</name>
<dbReference type="InterPro" id="IPR046738">
    <property type="entry name" value="DUF6788"/>
</dbReference>